<dbReference type="InterPro" id="IPR052709">
    <property type="entry name" value="Transposase-MT_Hybrid"/>
</dbReference>
<dbReference type="Gene3D" id="3.30.420.10">
    <property type="entry name" value="Ribonuclease H-like superfamily/Ribonuclease H"/>
    <property type="match status" value="1"/>
</dbReference>
<feature type="non-terminal residue" evidence="1">
    <location>
        <position position="1"/>
    </location>
</feature>
<protein>
    <submittedName>
        <fullName evidence="1">MOS1T transposase</fullName>
    </submittedName>
</protein>
<reference evidence="1" key="1">
    <citation type="submission" date="2020-02" db="EMBL/GenBank/DDBJ databases">
        <title>Relaxed selection underlies rapid genomic changes in the transitions from sociality to social parasitism in ants.</title>
        <authorList>
            <person name="Bi X."/>
        </authorList>
    </citation>
    <scope>NUCLEOTIDE SEQUENCE</scope>
    <source>
        <strain evidence="1">BGI-DK2014c</strain>
        <tissue evidence="1">Whole body</tissue>
    </source>
</reference>
<dbReference type="Proteomes" id="UP000668214">
    <property type="component" value="Unassembled WGS sequence"/>
</dbReference>
<name>A0A836JRI6_9HYME</name>
<keyword evidence="2" id="KW-1185">Reference proteome</keyword>
<proteinExistence type="predicted"/>
<feature type="non-terminal residue" evidence="1">
    <location>
        <position position="97"/>
    </location>
</feature>
<dbReference type="GO" id="GO:0003676">
    <property type="term" value="F:nucleic acid binding"/>
    <property type="evidence" value="ECO:0007669"/>
    <property type="project" value="InterPro"/>
</dbReference>
<dbReference type="PANTHER" id="PTHR46060">
    <property type="entry name" value="MARINER MOS1 TRANSPOSASE-LIKE PROTEIN"/>
    <property type="match status" value="1"/>
</dbReference>
<sequence>NARPHSAKKTQTLLEKFIWEIFDHPPYSPDLAPSDFYLFPKLKESLGGHHFNSNDEVKDFVKLFFKKQGTDFYKLGLSKLQNRYKKCIQVQGDYVEK</sequence>
<evidence type="ECO:0000313" key="2">
    <source>
        <dbReference type="Proteomes" id="UP000668214"/>
    </source>
</evidence>
<evidence type="ECO:0000313" key="1">
    <source>
        <dbReference type="EMBL" id="KAG5323710.1"/>
    </source>
</evidence>
<dbReference type="PANTHER" id="PTHR46060:SF1">
    <property type="entry name" value="MARINER MOS1 TRANSPOSASE-LIKE PROTEIN"/>
    <property type="match status" value="1"/>
</dbReference>
<gene>
    <name evidence="1" type="ORF">G6Z78_0005303</name>
</gene>
<comment type="caution">
    <text evidence="1">The sequence shown here is derived from an EMBL/GenBank/DDBJ whole genome shotgun (WGS) entry which is preliminary data.</text>
</comment>
<dbReference type="EMBL" id="JAANIA010000548">
    <property type="protein sequence ID" value="KAG5323710.1"/>
    <property type="molecule type" value="Genomic_DNA"/>
</dbReference>
<organism evidence="1 2">
    <name type="scientific">Pseudoatta argentina</name>
    <dbReference type="NCBI Taxonomy" id="621737"/>
    <lineage>
        <taxon>Eukaryota</taxon>
        <taxon>Metazoa</taxon>
        <taxon>Ecdysozoa</taxon>
        <taxon>Arthropoda</taxon>
        <taxon>Hexapoda</taxon>
        <taxon>Insecta</taxon>
        <taxon>Pterygota</taxon>
        <taxon>Neoptera</taxon>
        <taxon>Endopterygota</taxon>
        <taxon>Hymenoptera</taxon>
        <taxon>Apocrita</taxon>
        <taxon>Aculeata</taxon>
        <taxon>Formicoidea</taxon>
        <taxon>Formicidae</taxon>
        <taxon>Myrmicinae</taxon>
        <taxon>Pseudoatta</taxon>
    </lineage>
</organism>
<dbReference type="AlphaFoldDB" id="A0A836JRI6"/>
<accession>A0A836JRI6</accession>
<dbReference type="InterPro" id="IPR036397">
    <property type="entry name" value="RNaseH_sf"/>
</dbReference>